<evidence type="ECO:0000313" key="10">
    <source>
        <dbReference type="EMBL" id="MBA2225236.1"/>
    </source>
</evidence>
<evidence type="ECO:0000256" key="4">
    <source>
        <dbReference type="ARBA" id="ARBA00022884"/>
    </source>
</evidence>
<dbReference type="PANTHER" id="PTHR33398">
    <property type="entry name" value="30S RIBOSOMAL PROTEIN S20"/>
    <property type="match status" value="1"/>
</dbReference>
<accession>A0A7V8VBY9</accession>
<reference evidence="10 11" key="1">
    <citation type="submission" date="2020-07" db="EMBL/GenBank/DDBJ databases">
        <title>Thermogemmata thermophila gen. nov., sp. nov., a novel moderate thermophilic planctomycete from a Kamchatka hot spring.</title>
        <authorList>
            <person name="Elcheninov A.G."/>
            <person name="Podosokorskaya O.A."/>
            <person name="Kovaleva O.L."/>
            <person name="Novikov A."/>
            <person name="Bonch-Osmolovskaya E.A."/>
            <person name="Toshchakov S.V."/>
            <person name="Kublanov I.V."/>
        </authorList>
    </citation>
    <scope>NUCLEOTIDE SEQUENCE [LARGE SCALE GENOMIC DNA]</scope>
    <source>
        <strain evidence="10 11">2918</strain>
    </source>
</reference>
<evidence type="ECO:0000256" key="1">
    <source>
        <dbReference type="ARBA" id="ARBA00003134"/>
    </source>
</evidence>
<dbReference type="PANTHER" id="PTHR33398:SF1">
    <property type="entry name" value="SMALL RIBOSOMAL SUBUNIT PROTEIN BS20C"/>
    <property type="match status" value="1"/>
</dbReference>
<evidence type="ECO:0000256" key="7">
    <source>
        <dbReference type="ARBA" id="ARBA00035136"/>
    </source>
</evidence>
<keyword evidence="11" id="KW-1185">Reference proteome</keyword>
<comment type="similarity">
    <text evidence="2 8">Belongs to the bacterial ribosomal protein bS20 family.</text>
</comment>
<dbReference type="GO" id="GO:0003735">
    <property type="term" value="F:structural constituent of ribosome"/>
    <property type="evidence" value="ECO:0007669"/>
    <property type="project" value="InterPro"/>
</dbReference>
<protein>
    <recommendedName>
        <fullName evidence="7 8">Small ribosomal subunit protein bS20</fullName>
    </recommendedName>
</protein>
<feature type="region of interest" description="Disordered" evidence="9">
    <location>
        <begin position="1"/>
        <end position="21"/>
    </location>
</feature>
<dbReference type="RefSeq" id="WP_194536617.1">
    <property type="nucleotide sequence ID" value="NZ_JACEFB010000001.1"/>
</dbReference>
<dbReference type="Pfam" id="PF01649">
    <property type="entry name" value="Ribosomal_S20p"/>
    <property type="match status" value="1"/>
</dbReference>
<dbReference type="Gene3D" id="1.20.58.110">
    <property type="entry name" value="Ribosomal protein S20"/>
    <property type="match status" value="1"/>
</dbReference>
<dbReference type="GO" id="GO:0015935">
    <property type="term" value="C:small ribosomal subunit"/>
    <property type="evidence" value="ECO:0007669"/>
    <property type="project" value="TreeGrafter"/>
</dbReference>
<gene>
    <name evidence="8 10" type="primary">rpsT</name>
    <name evidence="10" type="ORF">H0921_03565</name>
</gene>
<dbReference type="GO" id="GO:0070181">
    <property type="term" value="F:small ribosomal subunit rRNA binding"/>
    <property type="evidence" value="ECO:0007669"/>
    <property type="project" value="TreeGrafter"/>
</dbReference>
<keyword evidence="3 8" id="KW-0699">rRNA-binding</keyword>
<comment type="function">
    <text evidence="1 8">Binds directly to 16S ribosomal RNA.</text>
</comment>
<sequence>MPHTQSAWKRMRQNERRRRRNRAWYKRIKKQRRAAAEAIATKDSQQIQEQWRLTQQLLDRAADKGYIHPNKAARLKSRLIRKIRAAQKASASTGQS</sequence>
<dbReference type="EMBL" id="JACEFB010000001">
    <property type="protein sequence ID" value="MBA2225236.1"/>
    <property type="molecule type" value="Genomic_DNA"/>
</dbReference>
<dbReference type="SUPFAM" id="SSF46992">
    <property type="entry name" value="Ribosomal protein S20"/>
    <property type="match status" value="1"/>
</dbReference>
<evidence type="ECO:0000256" key="3">
    <source>
        <dbReference type="ARBA" id="ARBA00022730"/>
    </source>
</evidence>
<evidence type="ECO:0000256" key="6">
    <source>
        <dbReference type="ARBA" id="ARBA00023274"/>
    </source>
</evidence>
<name>A0A7V8VBY9_9BACT</name>
<dbReference type="GO" id="GO:0005829">
    <property type="term" value="C:cytosol"/>
    <property type="evidence" value="ECO:0007669"/>
    <property type="project" value="TreeGrafter"/>
</dbReference>
<evidence type="ECO:0000256" key="2">
    <source>
        <dbReference type="ARBA" id="ARBA00007634"/>
    </source>
</evidence>
<dbReference type="InterPro" id="IPR036510">
    <property type="entry name" value="Ribosomal_bS20_sf"/>
</dbReference>
<dbReference type="NCBIfam" id="TIGR00029">
    <property type="entry name" value="S20"/>
    <property type="match status" value="1"/>
</dbReference>
<keyword evidence="4 8" id="KW-0694">RNA-binding</keyword>
<proteinExistence type="inferred from homology"/>
<evidence type="ECO:0000256" key="9">
    <source>
        <dbReference type="SAM" id="MobiDB-lite"/>
    </source>
</evidence>
<keyword evidence="5 8" id="KW-0689">Ribosomal protein</keyword>
<dbReference type="GO" id="GO:0006412">
    <property type="term" value="P:translation"/>
    <property type="evidence" value="ECO:0007669"/>
    <property type="project" value="UniProtKB-UniRule"/>
</dbReference>
<organism evidence="10 11">
    <name type="scientific">Thermogemmata fonticola</name>
    <dbReference type="NCBI Taxonomy" id="2755323"/>
    <lineage>
        <taxon>Bacteria</taxon>
        <taxon>Pseudomonadati</taxon>
        <taxon>Planctomycetota</taxon>
        <taxon>Planctomycetia</taxon>
        <taxon>Gemmatales</taxon>
        <taxon>Gemmataceae</taxon>
        <taxon>Thermogemmata</taxon>
    </lineage>
</organism>
<evidence type="ECO:0000256" key="8">
    <source>
        <dbReference type="HAMAP-Rule" id="MF_00500"/>
    </source>
</evidence>
<comment type="caution">
    <text evidence="10">The sequence shown here is derived from an EMBL/GenBank/DDBJ whole genome shotgun (WGS) entry which is preliminary data.</text>
</comment>
<evidence type="ECO:0000256" key="5">
    <source>
        <dbReference type="ARBA" id="ARBA00022980"/>
    </source>
</evidence>
<dbReference type="Proteomes" id="UP000542342">
    <property type="component" value="Unassembled WGS sequence"/>
</dbReference>
<dbReference type="AlphaFoldDB" id="A0A7V8VBY9"/>
<evidence type="ECO:0000313" key="11">
    <source>
        <dbReference type="Proteomes" id="UP000542342"/>
    </source>
</evidence>
<feature type="compositionally biased region" description="Basic residues" evidence="9">
    <location>
        <begin position="9"/>
        <end position="21"/>
    </location>
</feature>
<dbReference type="HAMAP" id="MF_00500">
    <property type="entry name" value="Ribosomal_bS20"/>
    <property type="match status" value="1"/>
</dbReference>
<keyword evidence="6 8" id="KW-0687">Ribonucleoprotein</keyword>
<dbReference type="InterPro" id="IPR002583">
    <property type="entry name" value="Ribosomal_bS20"/>
</dbReference>